<dbReference type="InterPro" id="IPR013907">
    <property type="entry name" value="Sds3"/>
</dbReference>
<keyword evidence="8" id="KW-1185">Reference proteome</keyword>
<reference evidence="7" key="1">
    <citation type="submission" date="2013-08" db="EMBL/GenBank/DDBJ databases">
        <title>Gene expansion shapes genome architecture in the human pathogen Lichtheimia corymbifera: an evolutionary genomics analysis in the ancient terrestrial Mucorales (Mucoromycotina).</title>
        <authorList>
            <person name="Schwartze V.U."/>
            <person name="Winter S."/>
            <person name="Shelest E."/>
            <person name="Marcet-Houben M."/>
            <person name="Horn F."/>
            <person name="Wehner S."/>
            <person name="Hoffmann K."/>
            <person name="Riege K."/>
            <person name="Sammeth M."/>
            <person name="Nowrousian M."/>
            <person name="Valiante V."/>
            <person name="Linde J."/>
            <person name="Jacobsen I.D."/>
            <person name="Marz M."/>
            <person name="Brakhage A.A."/>
            <person name="Gabaldon T."/>
            <person name="Bocker S."/>
            <person name="Voigt K."/>
        </authorList>
    </citation>
    <scope>NUCLEOTIDE SEQUENCE [LARGE SCALE GENOMIC DNA]</scope>
    <source>
        <strain evidence="7">FSU 9682</strain>
    </source>
</reference>
<dbReference type="AlphaFoldDB" id="A0A068RI07"/>
<gene>
    <name evidence="7" type="ORF">LCOR_01333.1</name>
</gene>
<keyword evidence="3" id="KW-0805">Transcription regulation</keyword>
<dbReference type="OrthoDB" id="2256071at2759"/>
<evidence type="ECO:0000256" key="5">
    <source>
        <dbReference type="ARBA" id="ARBA00023242"/>
    </source>
</evidence>
<name>A0A068RI07_9FUNG</name>
<keyword evidence="4" id="KW-0804">Transcription</keyword>
<evidence type="ECO:0000313" key="7">
    <source>
        <dbReference type="EMBL" id="CDH49594.1"/>
    </source>
</evidence>
<organism evidence="7 8">
    <name type="scientific">Lichtheimia corymbifera JMRC:FSU:9682</name>
    <dbReference type="NCBI Taxonomy" id="1263082"/>
    <lineage>
        <taxon>Eukaryota</taxon>
        <taxon>Fungi</taxon>
        <taxon>Fungi incertae sedis</taxon>
        <taxon>Mucoromycota</taxon>
        <taxon>Mucoromycotina</taxon>
        <taxon>Mucoromycetes</taxon>
        <taxon>Mucorales</taxon>
        <taxon>Lichtheimiaceae</taxon>
        <taxon>Lichtheimia</taxon>
    </lineage>
</organism>
<dbReference type="Pfam" id="PF08598">
    <property type="entry name" value="Sds3"/>
    <property type="match status" value="1"/>
</dbReference>
<feature type="region of interest" description="Disordered" evidence="6">
    <location>
        <begin position="1"/>
        <end position="28"/>
    </location>
</feature>
<dbReference type="GO" id="GO:0005654">
    <property type="term" value="C:nucleoplasm"/>
    <property type="evidence" value="ECO:0007669"/>
    <property type="project" value="UniProtKB-ARBA"/>
</dbReference>
<dbReference type="Proteomes" id="UP000027586">
    <property type="component" value="Unassembled WGS sequence"/>
</dbReference>
<comment type="subcellular location">
    <subcellularLocation>
        <location evidence="1">Nucleus</location>
    </subcellularLocation>
</comment>
<protein>
    <submittedName>
        <fullName evidence="7">Uncharacterized protein</fullName>
    </submittedName>
</protein>
<dbReference type="EMBL" id="CBTN010000003">
    <property type="protein sequence ID" value="CDH49594.1"/>
    <property type="molecule type" value="Genomic_DNA"/>
</dbReference>
<evidence type="ECO:0000256" key="2">
    <source>
        <dbReference type="ARBA" id="ARBA00022491"/>
    </source>
</evidence>
<accession>A0A068RI07</accession>
<dbReference type="GO" id="GO:0010468">
    <property type="term" value="P:regulation of gene expression"/>
    <property type="evidence" value="ECO:0007669"/>
    <property type="project" value="UniProtKB-ARBA"/>
</dbReference>
<keyword evidence="5" id="KW-0539">Nucleus</keyword>
<proteinExistence type="predicted"/>
<evidence type="ECO:0000256" key="1">
    <source>
        <dbReference type="ARBA" id="ARBA00004123"/>
    </source>
</evidence>
<evidence type="ECO:0000256" key="3">
    <source>
        <dbReference type="ARBA" id="ARBA00023015"/>
    </source>
</evidence>
<evidence type="ECO:0000313" key="8">
    <source>
        <dbReference type="Proteomes" id="UP000027586"/>
    </source>
</evidence>
<dbReference type="VEuPathDB" id="FungiDB:LCOR_01333.1"/>
<evidence type="ECO:0000256" key="4">
    <source>
        <dbReference type="ARBA" id="ARBA00023163"/>
    </source>
</evidence>
<sequence length="110" mass="13148">MSTHDRSGHGAARTTTHESSDEDLVEAQKNPDYLKLLKQLDETYNRKVEESELRRQYEVSSIRQWSRVERQEIHNTYNNAVKKERQRIKQDILEKIAYLEAEMELLKDEK</sequence>
<keyword evidence="2" id="KW-0678">Repressor</keyword>
<evidence type="ECO:0000256" key="6">
    <source>
        <dbReference type="SAM" id="MobiDB-lite"/>
    </source>
</evidence>
<comment type="caution">
    <text evidence="7">The sequence shown here is derived from an EMBL/GenBank/DDBJ whole genome shotgun (WGS) entry which is preliminary data.</text>
</comment>